<comment type="caution">
    <text evidence="1">The sequence shown here is derived from an EMBL/GenBank/DDBJ whole genome shotgun (WGS) entry which is preliminary data.</text>
</comment>
<gene>
    <name evidence="1" type="ORF">D2E24_1061</name>
</gene>
<dbReference type="EMBL" id="QXGK01000008">
    <property type="protein sequence ID" value="RSX56771.1"/>
    <property type="molecule type" value="Genomic_DNA"/>
</dbReference>
<reference evidence="1 2" key="1">
    <citation type="submission" date="2018-09" db="EMBL/GenBank/DDBJ databases">
        <title>Characterization of the phylogenetic diversity of five novel species belonging to the genus Bifidobacterium.</title>
        <authorList>
            <person name="Lugli G.A."/>
            <person name="Duranti S."/>
            <person name="Milani C."/>
        </authorList>
    </citation>
    <scope>NUCLEOTIDE SEQUENCE [LARGE SCALE GENOMIC DNA]</scope>
    <source>
        <strain evidence="1 2">2033B</strain>
    </source>
</reference>
<dbReference type="Proteomes" id="UP000287470">
    <property type="component" value="Unassembled WGS sequence"/>
</dbReference>
<accession>A0A430FUD6</accession>
<keyword evidence="2" id="KW-1185">Reference proteome</keyword>
<name>A0A430FUD6_9BIFI</name>
<evidence type="ECO:0000313" key="2">
    <source>
        <dbReference type="Proteomes" id="UP000287470"/>
    </source>
</evidence>
<sequence length="127" mass="14349">MGMIRVDAKALTALNERIARIATRANPTVTAVIKRGAQNIKTAVKKDLNTSSNQKFRNIPVSYEMRPSLLHIEADIAPRRGGNGNLAPIAFWGSYKGHPDHRFYEHGEDEFPNTCEHIRQAVRKDWL</sequence>
<protein>
    <submittedName>
        <fullName evidence="1">Uncharacterized protein</fullName>
    </submittedName>
</protein>
<evidence type="ECO:0000313" key="1">
    <source>
        <dbReference type="EMBL" id="RSX56771.1"/>
    </source>
</evidence>
<dbReference type="AlphaFoldDB" id="A0A430FUD6"/>
<proteinExistence type="predicted"/>
<organism evidence="1 2">
    <name type="scientific">Bifidobacterium samirii</name>
    <dbReference type="NCBI Taxonomy" id="2306974"/>
    <lineage>
        <taxon>Bacteria</taxon>
        <taxon>Bacillati</taxon>
        <taxon>Actinomycetota</taxon>
        <taxon>Actinomycetes</taxon>
        <taxon>Bifidobacteriales</taxon>
        <taxon>Bifidobacteriaceae</taxon>
        <taxon>Bifidobacterium</taxon>
    </lineage>
</organism>